<dbReference type="Proteomes" id="UP000809789">
    <property type="component" value="Unassembled WGS sequence"/>
</dbReference>
<dbReference type="Pfam" id="PF01585">
    <property type="entry name" value="G-patch"/>
    <property type="match status" value="1"/>
</dbReference>
<feature type="domain" description="G-patch" evidence="2">
    <location>
        <begin position="129"/>
        <end position="177"/>
    </location>
</feature>
<evidence type="ECO:0000256" key="1">
    <source>
        <dbReference type="SAM" id="MobiDB-lite"/>
    </source>
</evidence>
<proteinExistence type="predicted"/>
<evidence type="ECO:0000313" key="3">
    <source>
        <dbReference type="EMBL" id="KAG8628140.1"/>
    </source>
</evidence>
<dbReference type="PROSITE" id="PS50174">
    <property type="entry name" value="G_PATCH"/>
    <property type="match status" value="1"/>
</dbReference>
<reference evidence="3" key="1">
    <citation type="submission" date="2021-07" db="EMBL/GenBank/DDBJ databases">
        <title>Elsinoe batatas strain:CRI-CJ2 Genome sequencing and assembly.</title>
        <authorList>
            <person name="Huang L."/>
        </authorList>
    </citation>
    <scope>NUCLEOTIDE SEQUENCE</scope>
    <source>
        <strain evidence="3">CRI-CJ2</strain>
    </source>
</reference>
<dbReference type="AlphaFoldDB" id="A0A8K0PDK1"/>
<evidence type="ECO:0000259" key="2">
    <source>
        <dbReference type="PROSITE" id="PS50174"/>
    </source>
</evidence>
<sequence>MSRYEDEDYEIPLVDQRYFGAGIKRKRVPFVAASHSNQTQAIATPKTAGEEACNAYLSIVLKRQSTVPPCETSAANTVNKAPSPSEIESLVCLVCKTPVTQGQKAEDHAGSITHQVCLPHSHPPSSLDRQRKGLNMLESHGWDPDRRQGLGATGQGILHPVRTQEKPDRHGLGHDQQGHNGAAAWKDRPSRKPQQRLDAGKVRRLEEESRRKDAHLRDLFYRNEDVEKYLGEQG</sequence>
<dbReference type="PANTHER" id="PTHR20923">
    <property type="entry name" value="BAT4 PROTEIN-RELATED"/>
    <property type="match status" value="1"/>
</dbReference>
<dbReference type="OrthoDB" id="20282at2759"/>
<gene>
    <name evidence="3" type="ORF">KVT40_004013</name>
</gene>
<name>A0A8K0PDK1_9PEZI</name>
<dbReference type="InterPro" id="IPR039146">
    <property type="entry name" value="GPANK1"/>
</dbReference>
<dbReference type="InterPro" id="IPR000467">
    <property type="entry name" value="G_patch_dom"/>
</dbReference>
<comment type="caution">
    <text evidence="3">The sequence shown here is derived from an EMBL/GenBank/DDBJ whole genome shotgun (WGS) entry which is preliminary data.</text>
</comment>
<keyword evidence="4" id="KW-1185">Reference proteome</keyword>
<dbReference type="EMBL" id="JAESVG020000004">
    <property type="protein sequence ID" value="KAG8628140.1"/>
    <property type="molecule type" value="Genomic_DNA"/>
</dbReference>
<accession>A0A8K0PDK1</accession>
<feature type="compositionally biased region" description="Basic and acidic residues" evidence="1">
    <location>
        <begin position="162"/>
        <end position="177"/>
    </location>
</feature>
<protein>
    <recommendedName>
        <fullName evidence="2">G-patch domain-containing protein</fullName>
    </recommendedName>
</protein>
<dbReference type="SMART" id="SM00443">
    <property type="entry name" value="G_patch"/>
    <property type="match status" value="1"/>
</dbReference>
<evidence type="ECO:0000313" key="4">
    <source>
        <dbReference type="Proteomes" id="UP000809789"/>
    </source>
</evidence>
<feature type="compositionally biased region" description="Basic and acidic residues" evidence="1">
    <location>
        <begin position="198"/>
        <end position="214"/>
    </location>
</feature>
<organism evidence="3 4">
    <name type="scientific">Elsinoe batatas</name>
    <dbReference type="NCBI Taxonomy" id="2601811"/>
    <lineage>
        <taxon>Eukaryota</taxon>
        <taxon>Fungi</taxon>
        <taxon>Dikarya</taxon>
        <taxon>Ascomycota</taxon>
        <taxon>Pezizomycotina</taxon>
        <taxon>Dothideomycetes</taxon>
        <taxon>Dothideomycetidae</taxon>
        <taxon>Myriangiales</taxon>
        <taxon>Elsinoaceae</taxon>
        <taxon>Elsinoe</taxon>
    </lineage>
</organism>
<dbReference type="PANTHER" id="PTHR20923:SF1">
    <property type="entry name" value="G PATCH DOMAIN AND ANKYRIN REPEAT-CONTAINING PROTEIN 1"/>
    <property type="match status" value="1"/>
</dbReference>
<dbReference type="GO" id="GO:0003676">
    <property type="term" value="F:nucleic acid binding"/>
    <property type="evidence" value="ECO:0007669"/>
    <property type="project" value="InterPro"/>
</dbReference>
<feature type="region of interest" description="Disordered" evidence="1">
    <location>
        <begin position="137"/>
        <end position="214"/>
    </location>
</feature>